<dbReference type="EMBL" id="JACHKZ010000034">
    <property type="protein sequence ID" value="MBB6579628.1"/>
    <property type="molecule type" value="Genomic_DNA"/>
</dbReference>
<gene>
    <name evidence="1" type="ORF">HNP33_003744</name>
</gene>
<protein>
    <submittedName>
        <fullName evidence="1">Uncharacterized protein</fullName>
    </submittedName>
</protein>
<organism evidence="1 2">
    <name type="scientific">Comamonas odontotermitis</name>
    <dbReference type="NCBI Taxonomy" id="379895"/>
    <lineage>
        <taxon>Bacteria</taxon>
        <taxon>Pseudomonadati</taxon>
        <taxon>Pseudomonadota</taxon>
        <taxon>Betaproteobacteria</taxon>
        <taxon>Burkholderiales</taxon>
        <taxon>Comamonadaceae</taxon>
        <taxon>Comamonas</taxon>
    </lineage>
</organism>
<comment type="caution">
    <text evidence="1">The sequence shown here is derived from an EMBL/GenBank/DDBJ whole genome shotgun (WGS) entry which is preliminary data.</text>
</comment>
<dbReference type="RefSeq" id="WP_184711158.1">
    <property type="nucleotide sequence ID" value="NZ_JACHKZ010000034.1"/>
</dbReference>
<sequence>MLNYLDFETSDDGEGITTFDAMAYATAARWTALQAEIEQVLAWCTAQYGLPGPLERGHQWDLDVQLQSGAGHLLSVHWDAHQRSLSAPDAAHCNAVQLSLTISGNEAFASSLESRFFGDAE</sequence>
<proteinExistence type="predicted"/>
<reference evidence="1 2" key="1">
    <citation type="submission" date="2020-08" db="EMBL/GenBank/DDBJ databases">
        <title>Functional genomics of gut bacteria from endangered species of beetles.</title>
        <authorList>
            <person name="Carlos-Shanley C."/>
        </authorList>
    </citation>
    <scope>NUCLEOTIDE SEQUENCE [LARGE SCALE GENOMIC DNA]</scope>
    <source>
        <strain evidence="1 2">S00124</strain>
    </source>
</reference>
<accession>A0ABR6RKS8</accession>
<keyword evidence="2" id="KW-1185">Reference proteome</keyword>
<evidence type="ECO:0000313" key="2">
    <source>
        <dbReference type="Proteomes" id="UP000562492"/>
    </source>
</evidence>
<dbReference type="Proteomes" id="UP000562492">
    <property type="component" value="Unassembled WGS sequence"/>
</dbReference>
<evidence type="ECO:0000313" key="1">
    <source>
        <dbReference type="EMBL" id="MBB6579628.1"/>
    </source>
</evidence>
<name>A0ABR6RKS8_9BURK</name>